<dbReference type="GO" id="GO:0005634">
    <property type="term" value="C:nucleus"/>
    <property type="evidence" value="ECO:0007669"/>
    <property type="project" value="TreeGrafter"/>
</dbReference>
<dbReference type="AlphaFoldDB" id="A0A7S4A5H9"/>
<evidence type="ECO:0000313" key="1">
    <source>
        <dbReference type="EMBL" id="CAE0704395.1"/>
    </source>
</evidence>
<accession>A0A7S4A5H9</accession>
<reference evidence="2" key="2">
    <citation type="submission" date="2021-11" db="EMBL/GenBank/DDBJ databases">
        <authorList>
            <consortium name="Genoscope - CEA"/>
            <person name="William W."/>
        </authorList>
    </citation>
    <scope>NUCLEOTIDE SEQUENCE</scope>
</reference>
<protein>
    <submittedName>
        <fullName evidence="1">Uncharacterized protein</fullName>
    </submittedName>
</protein>
<name>A0A7S4A5H9_9STRA</name>
<dbReference type="SUPFAM" id="SSF82199">
    <property type="entry name" value="SET domain"/>
    <property type="match status" value="1"/>
</dbReference>
<dbReference type="EMBL" id="HBIW01022998">
    <property type="protein sequence ID" value="CAE0704395.1"/>
    <property type="molecule type" value="Transcribed_RNA"/>
</dbReference>
<reference evidence="1" key="1">
    <citation type="submission" date="2021-01" db="EMBL/GenBank/DDBJ databases">
        <authorList>
            <person name="Corre E."/>
            <person name="Pelletier E."/>
            <person name="Niang G."/>
            <person name="Scheremetjew M."/>
            <person name="Finn R."/>
            <person name="Kale V."/>
            <person name="Holt S."/>
            <person name="Cochrane G."/>
            <person name="Meng A."/>
            <person name="Brown T."/>
            <person name="Cohen L."/>
        </authorList>
    </citation>
    <scope>NUCLEOTIDE SEQUENCE</scope>
    <source>
        <strain evidence="1">CCMP1756</strain>
    </source>
</reference>
<dbReference type="PANTHER" id="PTHR13271">
    <property type="entry name" value="UNCHARACTERIZED PUTATIVE METHYLTRANSFERASE"/>
    <property type="match status" value="1"/>
</dbReference>
<dbReference type="EMBL" id="CAKKNE010000006">
    <property type="protein sequence ID" value="CAH0378744.1"/>
    <property type="molecule type" value="Genomic_DNA"/>
</dbReference>
<evidence type="ECO:0000313" key="2">
    <source>
        <dbReference type="EMBL" id="CAH0378744.1"/>
    </source>
</evidence>
<dbReference type="Proteomes" id="UP000789595">
    <property type="component" value="Unassembled WGS sequence"/>
</dbReference>
<sequence length="405" mass="44359">MSSDQPPSLRLELAAATAQWAVRQGAALHEHLRLEERDGRGICLVAADAIDANATIIRIPRTLCVTSDAARKDEDVRRVLGGDAHESFGALLLLTLKLLQKPEGPYLQYLELIADATLLRPPSIGGGPLREALWKAVHAQDQAFDQAFAPTLRGDPCFGGVDATFYALCRKLVETRAFQLDSNASSRIDSVQALVPVMDLVNYARDCGTRLVIADDVIELRATSILQGEICWDYSGPQKAPLDVLTQYGFFSTGLNVRHVVPLRSEALGQLLDNASMVPIIEGARDTMLRRRRAVAVRFCVDLEQPPILEHRREAPSQIIFWVDAADPLASPLALALRAALADDSEVFERDRTVKAWVVPINAEATVTRALRDCALAVVEELSSDTGPVVEYQREQLSKLAARLA</sequence>
<evidence type="ECO:0000313" key="3">
    <source>
        <dbReference type="Proteomes" id="UP000789595"/>
    </source>
</evidence>
<keyword evidence="3" id="KW-1185">Reference proteome</keyword>
<organism evidence="1">
    <name type="scientific">Pelagomonas calceolata</name>
    <dbReference type="NCBI Taxonomy" id="35677"/>
    <lineage>
        <taxon>Eukaryota</taxon>
        <taxon>Sar</taxon>
        <taxon>Stramenopiles</taxon>
        <taxon>Ochrophyta</taxon>
        <taxon>Pelagophyceae</taxon>
        <taxon>Pelagomonadales</taxon>
        <taxon>Pelagomonadaceae</taxon>
        <taxon>Pelagomonas</taxon>
    </lineage>
</organism>
<proteinExistence type="predicted"/>
<dbReference type="InterPro" id="IPR046341">
    <property type="entry name" value="SET_dom_sf"/>
</dbReference>
<dbReference type="GO" id="GO:0016279">
    <property type="term" value="F:protein-lysine N-methyltransferase activity"/>
    <property type="evidence" value="ECO:0007669"/>
    <property type="project" value="TreeGrafter"/>
</dbReference>
<dbReference type="InterPro" id="IPR050600">
    <property type="entry name" value="SETD3_SETD6_MTase"/>
</dbReference>
<dbReference type="PANTHER" id="PTHR13271:SF146">
    <property type="entry name" value="SET DOMAIN-CONTAINING PROTEIN"/>
    <property type="match status" value="1"/>
</dbReference>
<dbReference type="CDD" id="cd10527">
    <property type="entry name" value="SET_LSMT"/>
    <property type="match status" value="1"/>
</dbReference>
<dbReference type="Gene3D" id="3.90.1410.10">
    <property type="entry name" value="set domain protein methyltransferase, domain 1"/>
    <property type="match status" value="1"/>
</dbReference>
<gene>
    <name evidence="1" type="ORF">PCAL00307_LOCUS19843</name>
    <name evidence="2" type="ORF">PECAL_6P03400</name>
</gene>